<dbReference type="PANTHER" id="PTHR30289">
    <property type="entry name" value="UNCHARACTERIZED PROTEIN YBCL-RELATED"/>
    <property type="match status" value="1"/>
</dbReference>
<reference evidence="2" key="2">
    <citation type="submission" date="2016-03" db="EMBL/GenBank/DDBJ databases">
        <title>Streptococcus antelopensis sp. nov., isolated from the feces of the Tibetan antelope (Pantholops hodgsonii) in Hoh Xil National Nature Reserve, Qinghai, China.</title>
        <authorList>
            <person name="Bai X."/>
        </authorList>
    </citation>
    <scope>NUCLEOTIDE SEQUENCE [LARGE SCALE GENOMIC DNA]</scope>
    <source>
        <strain evidence="2">TA 26</strain>
    </source>
</reference>
<dbReference type="SUPFAM" id="SSF49777">
    <property type="entry name" value="PEBP-like"/>
    <property type="match status" value="1"/>
</dbReference>
<keyword evidence="2" id="KW-1185">Reference proteome</keyword>
<reference evidence="1 2" key="1">
    <citation type="journal article" date="2016" name="Int. J. Syst. Evol. Microbiol.">
        <title>Streptococcuspantholopis sp. nov., isolated from faeces of the Tibetan antelope (Pantholops hodgsonii).</title>
        <authorList>
            <person name="Bai X."/>
            <person name="Xiong Y."/>
            <person name="Lu S."/>
            <person name="Jin D."/>
            <person name="Lai X."/>
            <person name="Yang J."/>
            <person name="Niu L."/>
            <person name="Hu S."/>
            <person name="Meng X."/>
            <person name="Pu J."/>
            <person name="Ye C."/>
            <person name="Xu J."/>
        </authorList>
    </citation>
    <scope>NUCLEOTIDE SEQUENCE [LARGE SCALE GENOMIC DNA]</scope>
    <source>
        <strain evidence="1 2">TA 26</strain>
    </source>
</reference>
<dbReference type="Gene3D" id="3.90.280.10">
    <property type="entry name" value="PEBP-like"/>
    <property type="match status" value="1"/>
</dbReference>
<sequence>MKIVTEFDRQVLPDRYSKQTDELVLGNAIVSFPFELTEVPKEAKTLAWTFVDYDSIPVCGFAYIHWCVANIPADKTRIEADFSRLNSQHVRGKNSLVSKFLSTDFSTIENGYIGPYPPDKDHLYTLTVYALDSALNLEQGFFMNELLHALEGHVLAETKLNLIGRY</sequence>
<dbReference type="NCBIfam" id="TIGR00481">
    <property type="entry name" value="YbhB/YbcL family Raf kinase inhibitor-like protein"/>
    <property type="match status" value="1"/>
</dbReference>
<dbReference type="KEGG" id="spat:A0O21_05115"/>
<name>A0A172Q7N6_9STRE</name>
<evidence type="ECO:0000313" key="2">
    <source>
        <dbReference type="Proteomes" id="UP000077317"/>
    </source>
</evidence>
<dbReference type="EMBL" id="CP014699">
    <property type="protein sequence ID" value="AND79451.1"/>
    <property type="molecule type" value="Genomic_DNA"/>
</dbReference>
<dbReference type="InterPro" id="IPR005247">
    <property type="entry name" value="YbhB_YbcL/LppC-like"/>
</dbReference>
<dbReference type="AlphaFoldDB" id="A0A172Q7N6"/>
<dbReference type="InterPro" id="IPR008914">
    <property type="entry name" value="PEBP"/>
</dbReference>
<dbReference type="Proteomes" id="UP000077317">
    <property type="component" value="Chromosome"/>
</dbReference>
<dbReference type="CDD" id="cd00865">
    <property type="entry name" value="PEBP_bact_arch"/>
    <property type="match status" value="1"/>
</dbReference>
<dbReference type="InterPro" id="IPR036610">
    <property type="entry name" value="PEBP-like_sf"/>
</dbReference>
<dbReference type="Pfam" id="PF01161">
    <property type="entry name" value="PBP"/>
    <property type="match status" value="1"/>
</dbReference>
<dbReference type="STRING" id="1811193.A0O21_05115"/>
<organism evidence="1 2">
    <name type="scientific">Streptococcus pantholopis</name>
    <dbReference type="NCBI Taxonomy" id="1811193"/>
    <lineage>
        <taxon>Bacteria</taxon>
        <taxon>Bacillati</taxon>
        <taxon>Bacillota</taxon>
        <taxon>Bacilli</taxon>
        <taxon>Lactobacillales</taxon>
        <taxon>Streptococcaceae</taxon>
        <taxon>Streptococcus</taxon>
    </lineage>
</organism>
<accession>A0A172Q7N6</accession>
<evidence type="ECO:0000313" key="1">
    <source>
        <dbReference type="EMBL" id="AND79451.1"/>
    </source>
</evidence>
<dbReference type="OrthoDB" id="9797506at2"/>
<gene>
    <name evidence="1" type="ORF">A0O21_05115</name>
</gene>
<protein>
    <submittedName>
        <fullName evidence="1">Phosphatidylethanolamine-binding protein</fullName>
    </submittedName>
</protein>
<dbReference type="PANTHER" id="PTHR30289:SF1">
    <property type="entry name" value="PEBP (PHOSPHATIDYLETHANOLAMINE-BINDING PROTEIN) FAMILY PROTEIN"/>
    <property type="match status" value="1"/>
</dbReference>
<dbReference type="RefSeq" id="WP_067062279.1">
    <property type="nucleotide sequence ID" value="NZ_CP014699.1"/>
</dbReference>
<proteinExistence type="predicted"/>